<gene>
    <name evidence="1" type="ORF">KSS90_20915</name>
</gene>
<dbReference type="EMBL" id="CP077077">
    <property type="protein sequence ID" value="QXH55767.1"/>
    <property type="molecule type" value="Genomic_DNA"/>
</dbReference>
<protein>
    <recommendedName>
        <fullName evidence="3">Ig-like domain (Group 4)</fullName>
    </recommendedName>
</protein>
<keyword evidence="2" id="KW-1185">Reference proteome</keyword>
<name>A0ABX8NJJ0_9PSED</name>
<accession>A0ABX8NJJ0</accession>
<evidence type="ECO:0000313" key="1">
    <source>
        <dbReference type="EMBL" id="QXH55767.1"/>
    </source>
</evidence>
<evidence type="ECO:0008006" key="3">
    <source>
        <dbReference type="Google" id="ProtNLM"/>
    </source>
</evidence>
<evidence type="ECO:0000313" key="2">
    <source>
        <dbReference type="Proteomes" id="UP000824010"/>
    </source>
</evidence>
<proteinExistence type="predicted"/>
<sequence length="698" mass="76749">MSAELPRNRAVVGEHAVPLPEPVIPAAFEGTGIGWRLLEDEQSPLKVQVLAIHMQPNDFVTLYWNDEEIERRTVSPSVIRRVRKAQAAGIETSTYIDFEVPPSKIPDGAGEVWYKWEDDIGSQEEDSLKLDVMVKRSLPGGVDPDPSTPFNDNLDKPGGIPPFIDADQAAKEVEAIIMGGYLNRGPYDRYELQWHGESIKGTVPPGSDDFTVTVGKDIIEKVGSVEKLIVRYEIRDEVNNRSLWSPEANAEVDLSERTLAAPVALDADEDGDIDFNALQGASLKVRIEPYRDIEDGDQLKLTWTGINANQERLDPVDKRHTVTVQEVTDGIELELDNGLAVAALQGGALLEYQVNDQLGRKSLVLEITISGNLELDAPSVDEASGGVLDPHDVPDDGVTIRIAAYAHMAVGDEVSLWWKGTAADGATHDHEWTLPVERVGDIEHLVEKDLVLELVGGTLELFYTLTAEGGAESESARCELVVPVDLRRPAVEKAFGDNNDQLDFHRDFADASHVNVTVPRYSGMAVGDKVAVVWTGPNFPYQMPWQEIKAPGDVVFKLPRVVLLDAIGKTVEVKYLVERGGKPPEAPSEALALTVLAQKLELPAPGYLSSGGDNPKFSLSYPSIKEGDKVMIRWEVDPAIEPTLRESTLDVYKDGRSFLVKVDPTWPQADRRKTVFGSYSIEVGGSRLYSQVRSFKPD</sequence>
<reference evidence="1 2" key="1">
    <citation type="journal article" date="2021" name="Microorganisms">
        <title>The Ever-Expanding Pseudomonas Genus: Description of 43 New Species and Partition of the Pseudomonas putida Group.</title>
        <authorList>
            <person name="Girard L."/>
            <person name="Lood C."/>
            <person name="Hofte M."/>
            <person name="Vandamme P."/>
            <person name="Rokni-Zadeh H."/>
            <person name="van Noort V."/>
            <person name="Lavigne R."/>
            <person name="De Mot R."/>
        </authorList>
    </citation>
    <scope>NUCLEOTIDE SEQUENCE [LARGE SCALE GENOMIC DNA]</scope>
    <source>
        <strain evidence="1 2">COW77</strain>
    </source>
</reference>
<dbReference type="Proteomes" id="UP000824010">
    <property type="component" value="Chromosome"/>
</dbReference>
<organism evidence="1 2">
    <name type="scientific">Pseudomonas maumuensis</name>
    <dbReference type="NCBI Taxonomy" id="2842354"/>
    <lineage>
        <taxon>Bacteria</taxon>
        <taxon>Pseudomonadati</taxon>
        <taxon>Pseudomonadota</taxon>
        <taxon>Gammaproteobacteria</taxon>
        <taxon>Pseudomonadales</taxon>
        <taxon>Pseudomonadaceae</taxon>
        <taxon>Pseudomonas</taxon>
    </lineage>
</organism>
<dbReference type="RefSeq" id="WP_217867108.1">
    <property type="nucleotide sequence ID" value="NZ_CP077077.1"/>
</dbReference>